<dbReference type="OrthoDB" id="977972at2"/>
<accession>A0A2T0MBL1</accession>
<dbReference type="Proteomes" id="UP000237640">
    <property type="component" value="Unassembled WGS sequence"/>
</dbReference>
<evidence type="ECO:0000313" key="3">
    <source>
        <dbReference type="Proteomes" id="UP000237640"/>
    </source>
</evidence>
<evidence type="ECO:0000313" key="2">
    <source>
        <dbReference type="EMBL" id="PRX54894.1"/>
    </source>
</evidence>
<organism evidence="2 3">
    <name type="scientific">Flagellimonas meridianipacifica</name>
    <dbReference type="NCBI Taxonomy" id="1080225"/>
    <lineage>
        <taxon>Bacteria</taxon>
        <taxon>Pseudomonadati</taxon>
        <taxon>Bacteroidota</taxon>
        <taxon>Flavobacteriia</taxon>
        <taxon>Flavobacteriales</taxon>
        <taxon>Flavobacteriaceae</taxon>
        <taxon>Flagellimonas</taxon>
    </lineage>
</organism>
<dbReference type="RefSeq" id="WP_106146365.1">
    <property type="nucleotide sequence ID" value="NZ_PVYX01000002.1"/>
</dbReference>
<reference evidence="2 3" key="1">
    <citation type="submission" date="2018-03" db="EMBL/GenBank/DDBJ databases">
        <title>Genomic Encyclopedia of Archaeal and Bacterial Type Strains, Phase II (KMG-II): from individual species to whole genera.</title>
        <authorList>
            <person name="Goeker M."/>
        </authorList>
    </citation>
    <scope>NUCLEOTIDE SEQUENCE [LARGE SCALE GENOMIC DNA]</scope>
    <source>
        <strain evidence="2 3">DSM 25027</strain>
    </source>
</reference>
<dbReference type="PANTHER" id="PTHR43215">
    <property type="entry name" value="RADIAL SPOKE HEAD 1 HOMOLOG"/>
    <property type="match status" value="1"/>
</dbReference>
<dbReference type="Gene3D" id="2.20.110.10">
    <property type="entry name" value="Histone H3 K4-specific methyltransferase SET7/9 N-terminal domain"/>
    <property type="match status" value="2"/>
</dbReference>
<keyword evidence="1" id="KW-0677">Repeat</keyword>
<dbReference type="AlphaFoldDB" id="A0A2T0MBL1"/>
<gene>
    <name evidence="2" type="ORF">CLV81_3299</name>
</gene>
<dbReference type="SUPFAM" id="SSF82185">
    <property type="entry name" value="Histone H3 K4-specific methyltransferase SET7/9 N-terminal domain"/>
    <property type="match status" value="1"/>
</dbReference>
<keyword evidence="3" id="KW-1185">Reference proteome</keyword>
<sequence>MRQFILVSIILVSATIHLSAQKINMIYENQVKYLPDGWHKFVEKEVYFDVEVKDGSMVKGIIVWFDGAKYSGSLFGDIISGNGTYTWPDGSRYEGGFQNNARHGRGTMIETDGSKWGGKWKADQRNGRGKVFDQKGALVQKGYWENDEFIGEKKRKS</sequence>
<dbReference type="EMBL" id="PVYX01000002">
    <property type="protein sequence ID" value="PRX54894.1"/>
    <property type="molecule type" value="Genomic_DNA"/>
</dbReference>
<protein>
    <submittedName>
        <fullName evidence="2">MORN repeat protein</fullName>
    </submittedName>
</protein>
<dbReference type="InterPro" id="IPR003409">
    <property type="entry name" value="MORN"/>
</dbReference>
<proteinExistence type="predicted"/>
<name>A0A2T0MBL1_9FLAO</name>
<dbReference type="Pfam" id="PF02493">
    <property type="entry name" value="MORN"/>
    <property type="match status" value="3"/>
</dbReference>
<dbReference type="SMART" id="SM00698">
    <property type="entry name" value="MORN"/>
    <property type="match status" value="2"/>
</dbReference>
<dbReference type="PANTHER" id="PTHR43215:SF14">
    <property type="entry name" value="RADIAL SPOKE HEAD 1 HOMOLOG"/>
    <property type="match status" value="1"/>
</dbReference>
<evidence type="ECO:0000256" key="1">
    <source>
        <dbReference type="ARBA" id="ARBA00022737"/>
    </source>
</evidence>
<comment type="caution">
    <text evidence="2">The sequence shown here is derived from an EMBL/GenBank/DDBJ whole genome shotgun (WGS) entry which is preliminary data.</text>
</comment>